<reference evidence="2 3" key="1">
    <citation type="submission" date="2019-02" db="EMBL/GenBank/DDBJ databases">
        <title>Genomic Encyclopedia of Type Strains, Phase IV (KMG-IV): sequencing the most valuable type-strain genomes for metagenomic binning, comparative biology and taxonomic classification.</title>
        <authorList>
            <person name="Goeker M."/>
        </authorList>
    </citation>
    <scope>NUCLEOTIDE SEQUENCE [LARGE SCALE GENOMIC DNA]</scope>
    <source>
        <strain evidence="2 3">DSM 10617</strain>
    </source>
</reference>
<dbReference type="Proteomes" id="UP000293433">
    <property type="component" value="Unassembled WGS sequence"/>
</dbReference>
<organism evidence="2 3">
    <name type="scientific">Sphaerotilus mobilis</name>
    <dbReference type="NCBI Taxonomy" id="47994"/>
    <lineage>
        <taxon>Bacteria</taxon>
        <taxon>Pseudomonadati</taxon>
        <taxon>Pseudomonadota</taxon>
        <taxon>Betaproteobacteria</taxon>
        <taxon>Burkholderiales</taxon>
        <taxon>Sphaerotilaceae</taxon>
        <taxon>Sphaerotilus</taxon>
    </lineage>
</organism>
<proteinExistence type="predicted"/>
<dbReference type="Pfam" id="PF02239">
    <property type="entry name" value="Cytochrom_D1"/>
    <property type="match status" value="1"/>
</dbReference>
<dbReference type="PANTHER" id="PTHR47197:SF3">
    <property type="entry name" value="DIHYDRO-HEME D1 DEHYDROGENASE"/>
    <property type="match status" value="1"/>
</dbReference>
<evidence type="ECO:0000313" key="3">
    <source>
        <dbReference type="Proteomes" id="UP000293433"/>
    </source>
</evidence>
<accession>A0A4Q7LE36</accession>
<gene>
    <name evidence="2" type="ORF">EV685_3402</name>
</gene>
<dbReference type="InterPro" id="IPR051200">
    <property type="entry name" value="Host-pathogen_enzymatic-act"/>
</dbReference>
<dbReference type="Gene3D" id="2.130.10.10">
    <property type="entry name" value="YVTN repeat-like/Quinoprotein amine dehydrogenase"/>
    <property type="match status" value="2"/>
</dbReference>
<dbReference type="InterPro" id="IPR015943">
    <property type="entry name" value="WD40/YVTN_repeat-like_dom_sf"/>
</dbReference>
<dbReference type="EMBL" id="SGWV01000011">
    <property type="protein sequence ID" value="RZS52211.1"/>
    <property type="molecule type" value="Genomic_DNA"/>
</dbReference>
<dbReference type="PANTHER" id="PTHR47197">
    <property type="entry name" value="PROTEIN NIRF"/>
    <property type="match status" value="1"/>
</dbReference>
<feature type="signal peptide" evidence="1">
    <location>
        <begin position="1"/>
        <end position="38"/>
    </location>
</feature>
<evidence type="ECO:0000256" key="1">
    <source>
        <dbReference type="SAM" id="SignalP"/>
    </source>
</evidence>
<dbReference type="SUPFAM" id="SSF51004">
    <property type="entry name" value="C-terminal (heme d1) domain of cytochrome cd1-nitrite reductase"/>
    <property type="match status" value="1"/>
</dbReference>
<sequence length="342" mass="36100">MAHSVTRGTRRARTCSVRAVLLAASLAGAASMGLPAVAAPFAYITNQGSHDVSVVDLASRRVIATLKVDKSPAGVVAASATARAYVGHPEAGTVSVIDMRSQRVLGRLAAGTAGGGPMGLDVTPDGRRVLAADWSRNRLLVLDPEAIDRPDAAPLRSIPTGRYPAGVLAHPDARRVFVAERDDDTVAVLDLDRGEVIARWPTGAHPFALMLDAARERLFVLNVYSDDLSVFDLKTSQPLARVAVGKAPYGAALTRDGRLIYVTNQRADSVSVIDAETLAPLRTLDGFAYPEGIAAHGDQVHVVNWMDDNLVVLDASSGRVLSTVPTGSNSRGFGRFIGQLPD</sequence>
<dbReference type="InterPro" id="IPR011048">
    <property type="entry name" value="Haem_d1_sf"/>
</dbReference>
<dbReference type="AlphaFoldDB" id="A0A4Q7LE36"/>
<keyword evidence="3" id="KW-1185">Reference proteome</keyword>
<feature type="chain" id="PRO_5020640093" evidence="1">
    <location>
        <begin position="39"/>
        <end position="342"/>
    </location>
</feature>
<name>A0A4Q7LE36_9BURK</name>
<dbReference type="NCBIfam" id="TIGR02276">
    <property type="entry name" value="beta_rpt_yvtn"/>
    <property type="match status" value="3"/>
</dbReference>
<protein>
    <submittedName>
        <fullName evidence="2">YVTN family beta-propeller protein</fullName>
    </submittedName>
</protein>
<keyword evidence="1" id="KW-0732">Signal</keyword>
<evidence type="ECO:0000313" key="2">
    <source>
        <dbReference type="EMBL" id="RZS52211.1"/>
    </source>
</evidence>
<dbReference type="InterPro" id="IPR011964">
    <property type="entry name" value="YVTN_b-propeller_repeat"/>
</dbReference>
<comment type="caution">
    <text evidence="2">The sequence shown here is derived from an EMBL/GenBank/DDBJ whole genome shotgun (WGS) entry which is preliminary data.</text>
</comment>